<dbReference type="PANTHER" id="PTHR43713:SF3">
    <property type="entry name" value="GLUTAMATE-1-SEMIALDEHYDE 2,1-AMINOMUTASE 1, CHLOROPLASTIC-RELATED"/>
    <property type="match status" value="1"/>
</dbReference>
<dbReference type="Gene3D" id="3.40.640.10">
    <property type="entry name" value="Type I PLP-dependent aspartate aminotransferase-like (Major domain)"/>
    <property type="match status" value="1"/>
</dbReference>
<dbReference type="InterPro" id="IPR004639">
    <property type="entry name" value="4pyrrol_synth_GluAld_NH2Trfase"/>
</dbReference>
<evidence type="ECO:0000256" key="6">
    <source>
        <dbReference type="ARBA" id="ARBA00022898"/>
    </source>
</evidence>
<keyword evidence="7 9" id="KW-0413">Isomerase</keyword>
<keyword evidence="6 9" id="KW-0663">Pyridoxal phosphate</keyword>
<comment type="pathway">
    <text evidence="3">Porphyrin-containing compound metabolism; protoporphyrin-IX biosynthesis; 5-aminolevulinate from L-glutamyl-tRNA(Glu): step 2/2.</text>
</comment>
<dbReference type="UniPathway" id="UPA00251">
    <property type="reaction ID" value="UER00317"/>
</dbReference>
<dbReference type="PROSITE" id="PS00600">
    <property type="entry name" value="AA_TRANSFER_CLASS_3"/>
    <property type="match status" value="1"/>
</dbReference>
<proteinExistence type="inferred from homology"/>
<evidence type="ECO:0000256" key="7">
    <source>
        <dbReference type="ARBA" id="ARBA00023235"/>
    </source>
</evidence>
<gene>
    <name evidence="9" type="primary">hemL</name>
    <name evidence="10" type="ORF">SAMN05192557_0269</name>
</gene>
<dbReference type="Gene3D" id="3.90.1150.10">
    <property type="entry name" value="Aspartate Aminotransferase, domain 1"/>
    <property type="match status" value="1"/>
</dbReference>
<dbReference type="HAMAP" id="MF_00375">
    <property type="entry name" value="HemL_aminotrans_3"/>
    <property type="match status" value="1"/>
</dbReference>
<keyword evidence="8 9" id="KW-0627">Porphyrin biosynthesis</keyword>
<dbReference type="AlphaFoldDB" id="A0A662Z0M3"/>
<dbReference type="GO" id="GO:0006782">
    <property type="term" value="P:protoporphyrinogen IX biosynthetic process"/>
    <property type="evidence" value="ECO:0007669"/>
    <property type="project" value="UniProtKB-UniRule"/>
</dbReference>
<organism evidence="10 11">
    <name type="scientific">Aliicoccus persicus</name>
    <dbReference type="NCBI Taxonomy" id="930138"/>
    <lineage>
        <taxon>Bacteria</taxon>
        <taxon>Bacillati</taxon>
        <taxon>Bacillota</taxon>
        <taxon>Bacilli</taxon>
        <taxon>Bacillales</taxon>
        <taxon>Staphylococcaceae</taxon>
        <taxon>Aliicoccus</taxon>
    </lineage>
</organism>
<evidence type="ECO:0000313" key="11">
    <source>
        <dbReference type="Proteomes" id="UP000243605"/>
    </source>
</evidence>
<dbReference type="Pfam" id="PF00202">
    <property type="entry name" value="Aminotran_3"/>
    <property type="match status" value="1"/>
</dbReference>
<evidence type="ECO:0000256" key="9">
    <source>
        <dbReference type="HAMAP-Rule" id="MF_00375"/>
    </source>
</evidence>
<dbReference type="InterPro" id="IPR049704">
    <property type="entry name" value="Aminotrans_3_PPA_site"/>
</dbReference>
<evidence type="ECO:0000256" key="3">
    <source>
        <dbReference type="ARBA" id="ARBA00004819"/>
    </source>
</evidence>
<dbReference type="Proteomes" id="UP000243605">
    <property type="component" value="Unassembled WGS sequence"/>
</dbReference>
<dbReference type="InterPro" id="IPR015424">
    <property type="entry name" value="PyrdxlP-dep_Trfase"/>
</dbReference>
<dbReference type="GO" id="GO:0008483">
    <property type="term" value="F:transaminase activity"/>
    <property type="evidence" value="ECO:0007669"/>
    <property type="project" value="InterPro"/>
</dbReference>
<dbReference type="GO" id="GO:0042286">
    <property type="term" value="F:glutamate-1-semialdehyde 2,1-aminomutase activity"/>
    <property type="evidence" value="ECO:0007669"/>
    <property type="project" value="UniProtKB-UniRule"/>
</dbReference>
<evidence type="ECO:0000313" key="10">
    <source>
        <dbReference type="EMBL" id="SEV82624.1"/>
    </source>
</evidence>
<keyword evidence="5 9" id="KW-0963">Cytoplasm</keyword>
<comment type="catalytic activity">
    <reaction evidence="1 9">
        <text>(S)-4-amino-5-oxopentanoate = 5-aminolevulinate</text>
        <dbReference type="Rhea" id="RHEA:14265"/>
        <dbReference type="ChEBI" id="CHEBI:57501"/>
        <dbReference type="ChEBI" id="CHEBI:356416"/>
        <dbReference type="EC" id="5.4.3.8"/>
    </reaction>
</comment>
<dbReference type="OrthoDB" id="9807885at2"/>
<sequence length="427" mass="45708">MNEQSKALYEKAVDLMPGGVNSPVRAFKAVGGDPVFIDRGEGARIYDVDGNEYIDYVLSYGPLILGHADDKVIEDVTETAKKGTSFGAPTALENKLAELVIERVPSIEMLRMVSSGTEATLAALRLARGYTGRDKILKFEGCYHGHSDSLLIKAGSGVATLGLPDSPGVPEGIAQNTITVPYNDKESLQVAFDKFGFEIAAVIVEPVAGNMGVVPPVDNFLQFVRDITNENGTVLIFDEVMTGFRVGYNSAQGYFGITPDLTCLGKVIGGGLPVGCYGGKREIMNHIAPLGSVYQAGTLSGNPIAMQAGISTLSQLDEKSYDHFNHLGDLLERGLTDVFSKHNVPLTINRAGSMIGFFLNGGPVQNFEQANSSDLALYGRLFKALLSHGVYLAPAQFEGMFLSTKHTEADIEKTIAAFDAALNDILN</sequence>
<evidence type="ECO:0000256" key="1">
    <source>
        <dbReference type="ARBA" id="ARBA00001579"/>
    </source>
</evidence>
<comment type="subunit">
    <text evidence="9">Homodimer.</text>
</comment>
<comment type="cofactor">
    <cofactor evidence="2 9">
        <name>pyridoxal 5'-phosphate</name>
        <dbReference type="ChEBI" id="CHEBI:597326"/>
    </cofactor>
</comment>
<accession>A0A662Z0M3</accession>
<evidence type="ECO:0000256" key="8">
    <source>
        <dbReference type="ARBA" id="ARBA00023244"/>
    </source>
</evidence>
<evidence type="ECO:0000256" key="4">
    <source>
        <dbReference type="ARBA" id="ARBA00008981"/>
    </source>
</evidence>
<dbReference type="GO" id="GO:0005737">
    <property type="term" value="C:cytoplasm"/>
    <property type="evidence" value="ECO:0007669"/>
    <property type="project" value="UniProtKB-SubCell"/>
</dbReference>
<dbReference type="InterPro" id="IPR015421">
    <property type="entry name" value="PyrdxlP-dep_Trfase_major"/>
</dbReference>
<dbReference type="SUPFAM" id="SSF53383">
    <property type="entry name" value="PLP-dependent transferases"/>
    <property type="match status" value="1"/>
</dbReference>
<dbReference type="InterPro" id="IPR005814">
    <property type="entry name" value="Aminotrans_3"/>
</dbReference>
<comment type="subcellular location">
    <subcellularLocation>
        <location evidence="9">Cytoplasm</location>
    </subcellularLocation>
</comment>
<protein>
    <recommendedName>
        <fullName evidence="9">Glutamate-1-semialdehyde 2,1-aminomutase</fullName>
        <shortName evidence="9">GSA</shortName>
        <ecNumber evidence="9">5.4.3.8</ecNumber>
    </recommendedName>
    <alternativeName>
        <fullName evidence="9">Glutamate-1-semialdehyde aminotransferase</fullName>
        <shortName evidence="9">GSA-AT</shortName>
    </alternativeName>
</protein>
<dbReference type="PANTHER" id="PTHR43713">
    <property type="entry name" value="GLUTAMATE-1-SEMIALDEHYDE 2,1-AMINOMUTASE"/>
    <property type="match status" value="1"/>
</dbReference>
<dbReference type="CDD" id="cd00610">
    <property type="entry name" value="OAT_like"/>
    <property type="match status" value="1"/>
</dbReference>
<dbReference type="GO" id="GO:0030170">
    <property type="term" value="F:pyridoxal phosphate binding"/>
    <property type="evidence" value="ECO:0007669"/>
    <property type="project" value="InterPro"/>
</dbReference>
<dbReference type="FunFam" id="3.40.640.10:FF:000021">
    <property type="entry name" value="Glutamate-1-semialdehyde 2,1-aminomutase"/>
    <property type="match status" value="1"/>
</dbReference>
<dbReference type="InterPro" id="IPR015422">
    <property type="entry name" value="PyrdxlP-dep_Trfase_small"/>
</dbReference>
<reference evidence="10 11" key="1">
    <citation type="submission" date="2016-10" db="EMBL/GenBank/DDBJ databases">
        <authorList>
            <person name="Varghese N."/>
            <person name="Submissions S."/>
        </authorList>
    </citation>
    <scope>NUCLEOTIDE SEQUENCE [LARGE SCALE GENOMIC DNA]</scope>
    <source>
        <strain evidence="10 11">IBRC-M10081</strain>
    </source>
</reference>
<keyword evidence="11" id="KW-1185">Reference proteome</keyword>
<feature type="modified residue" description="N6-(pyridoxal phosphate)lysine" evidence="9">
    <location>
        <position position="266"/>
    </location>
</feature>
<dbReference type="EMBL" id="FOIT01000001">
    <property type="protein sequence ID" value="SEV82624.1"/>
    <property type="molecule type" value="Genomic_DNA"/>
</dbReference>
<comment type="similarity">
    <text evidence="4 9">Belongs to the class-III pyridoxal-phosphate-dependent aminotransferase family. HemL subfamily.</text>
</comment>
<evidence type="ECO:0000256" key="5">
    <source>
        <dbReference type="ARBA" id="ARBA00022490"/>
    </source>
</evidence>
<dbReference type="EC" id="5.4.3.8" evidence="9"/>
<dbReference type="RefSeq" id="WP_091473140.1">
    <property type="nucleotide sequence ID" value="NZ_FOIT01000001.1"/>
</dbReference>
<dbReference type="NCBIfam" id="TIGR00713">
    <property type="entry name" value="hemL"/>
    <property type="match status" value="1"/>
</dbReference>
<dbReference type="NCBIfam" id="NF000818">
    <property type="entry name" value="PRK00062.1"/>
    <property type="match status" value="1"/>
</dbReference>
<evidence type="ECO:0000256" key="2">
    <source>
        <dbReference type="ARBA" id="ARBA00001933"/>
    </source>
</evidence>
<name>A0A662Z0M3_9STAP</name>